<protein>
    <recommendedName>
        <fullName evidence="1">Condensation domain-containing protein</fullName>
    </recommendedName>
</protein>
<dbReference type="InterPro" id="IPR023213">
    <property type="entry name" value="CAT-like_dom_sf"/>
</dbReference>
<dbReference type="PANTHER" id="PTHR45527">
    <property type="entry name" value="NONRIBOSOMAL PEPTIDE SYNTHETASE"/>
    <property type="match status" value="1"/>
</dbReference>
<dbReference type="Proteomes" id="UP001144280">
    <property type="component" value="Unassembled WGS sequence"/>
</dbReference>
<reference evidence="2" key="1">
    <citation type="submission" date="2022-12" db="EMBL/GenBank/DDBJ databases">
        <title>New Phytohabitans aurantiacus sp. RD004123 nov., an actinomycete isolated from soil.</title>
        <authorList>
            <person name="Triningsih D.W."/>
            <person name="Harunari E."/>
            <person name="Igarashi Y."/>
        </authorList>
    </citation>
    <scope>NUCLEOTIDE SEQUENCE</scope>
    <source>
        <strain evidence="2">RD004123</strain>
    </source>
</reference>
<dbReference type="SUPFAM" id="SSF52777">
    <property type="entry name" value="CoA-dependent acyltransferases"/>
    <property type="match status" value="2"/>
</dbReference>
<sequence length="470" mass="51277">MDIPDVALLQPAVVRAPFAGAAAPPAPLTWGQRALWTAMRRRGPEQASMSMRRGLPLPRRAPDDVDSAVRAIGALVSRHSSLRTRIQVIDGEPRQIVAERGEQPVILVHAGAPDTDIADDVAADLAATPFEHAVEWPQRIALVLEAGRVRRIVLVFSHTTVDFQAVEILLRDLRVLLLRGAIPTPPGAQSVDIARLEQGVDRRKSDRAVAYWLRGFGRLPTQTLPWSGPPSTPRFRRSVLVSEAAGTAVRLAGVRHRVTGSTVLVAAAAAVICAWSGTGVCGIHSMANNRALPGYADAIAKLNQVGLIVVDTTDRPSLADLLPRVWQAAVEGYRHAHYDPARLRQEFEAAGYPYETGVSPHCFLNDLRLSTELDLFGRATGEAEVRAAMARSTYTVAEGFEHFQWRLRVQILDAPPGLALAVTADTAYLAPQAAERFLRDIERLLVEAAFGDVPWPWPPHASDRRVETHD</sequence>
<proteinExistence type="predicted"/>
<comment type="caution">
    <text evidence="2">The sequence shown here is derived from an EMBL/GenBank/DDBJ whole genome shotgun (WGS) entry which is preliminary data.</text>
</comment>
<dbReference type="Pfam" id="PF00668">
    <property type="entry name" value="Condensation"/>
    <property type="match status" value="1"/>
</dbReference>
<dbReference type="Gene3D" id="3.30.559.30">
    <property type="entry name" value="Nonribosomal peptide synthetase, condensation domain"/>
    <property type="match status" value="1"/>
</dbReference>
<feature type="domain" description="Condensation" evidence="1">
    <location>
        <begin position="64"/>
        <end position="348"/>
    </location>
</feature>
<organism evidence="2 3">
    <name type="scientific">Phytohabitans aurantiacus</name>
    <dbReference type="NCBI Taxonomy" id="3016789"/>
    <lineage>
        <taxon>Bacteria</taxon>
        <taxon>Bacillati</taxon>
        <taxon>Actinomycetota</taxon>
        <taxon>Actinomycetes</taxon>
        <taxon>Micromonosporales</taxon>
        <taxon>Micromonosporaceae</taxon>
    </lineage>
</organism>
<keyword evidence="3" id="KW-1185">Reference proteome</keyword>
<dbReference type="InterPro" id="IPR001242">
    <property type="entry name" value="Condensation_dom"/>
</dbReference>
<dbReference type="Gene3D" id="3.30.559.10">
    <property type="entry name" value="Chloramphenicol acetyltransferase-like domain"/>
    <property type="match status" value="1"/>
</dbReference>
<accession>A0ABQ5QUS0</accession>
<dbReference type="RefSeq" id="WP_281896767.1">
    <property type="nucleotide sequence ID" value="NZ_BSDI01000014.1"/>
</dbReference>
<evidence type="ECO:0000313" key="3">
    <source>
        <dbReference type="Proteomes" id="UP001144280"/>
    </source>
</evidence>
<gene>
    <name evidence="2" type="ORF">Pa4123_34290</name>
</gene>
<dbReference type="EMBL" id="BSDI01000014">
    <property type="protein sequence ID" value="GLH98154.1"/>
    <property type="molecule type" value="Genomic_DNA"/>
</dbReference>
<dbReference type="PANTHER" id="PTHR45527:SF1">
    <property type="entry name" value="FATTY ACID SYNTHASE"/>
    <property type="match status" value="1"/>
</dbReference>
<evidence type="ECO:0000259" key="1">
    <source>
        <dbReference type="Pfam" id="PF00668"/>
    </source>
</evidence>
<evidence type="ECO:0000313" key="2">
    <source>
        <dbReference type="EMBL" id="GLH98154.1"/>
    </source>
</evidence>
<name>A0ABQ5QUS0_9ACTN</name>